<dbReference type="SMART" id="SM01232">
    <property type="entry name" value="H2TH"/>
    <property type="match status" value="1"/>
</dbReference>
<dbReference type="EMBL" id="DTDR01000052">
    <property type="protein sequence ID" value="HGK63299.1"/>
    <property type="molecule type" value="Genomic_DNA"/>
</dbReference>
<keyword evidence="9 15" id="KW-0238">DNA-binding</keyword>
<dbReference type="SUPFAM" id="SSF81624">
    <property type="entry name" value="N-terminal domain of MutM-like DNA repair proteins"/>
    <property type="match status" value="1"/>
</dbReference>
<comment type="subunit">
    <text evidence="3 15">Monomer.</text>
</comment>
<dbReference type="SMART" id="SM00898">
    <property type="entry name" value="Fapy_DNA_glyco"/>
    <property type="match status" value="1"/>
</dbReference>
<evidence type="ECO:0000256" key="15">
    <source>
        <dbReference type="HAMAP-Rule" id="MF_00103"/>
    </source>
</evidence>
<evidence type="ECO:0000256" key="14">
    <source>
        <dbReference type="ARBA" id="ARBA00044632"/>
    </source>
</evidence>
<dbReference type="PROSITE" id="PS51068">
    <property type="entry name" value="FPG_CAT"/>
    <property type="match status" value="1"/>
</dbReference>
<evidence type="ECO:0000256" key="10">
    <source>
        <dbReference type="ARBA" id="ARBA00023204"/>
    </source>
</evidence>
<comment type="caution">
    <text evidence="15">Lacks conserved residue(s) required for the propagation of feature annotation.</text>
</comment>
<dbReference type="GO" id="GO:0003684">
    <property type="term" value="F:damaged DNA binding"/>
    <property type="evidence" value="ECO:0007669"/>
    <property type="project" value="InterPro"/>
</dbReference>
<keyword evidence="4 15" id="KW-0479">Metal-binding</keyword>
<evidence type="ECO:0000256" key="8">
    <source>
        <dbReference type="ARBA" id="ARBA00022833"/>
    </source>
</evidence>
<dbReference type="FunFam" id="1.10.8.50:FF:000003">
    <property type="entry name" value="Formamidopyrimidine-DNA glycosylase"/>
    <property type="match status" value="1"/>
</dbReference>
<comment type="catalytic activity">
    <reaction evidence="14 15">
        <text>2'-deoxyribonucleotide-(2'-deoxyribose 5'-phosphate)-2'-deoxyribonucleotide-DNA = a 3'-end 2'-deoxyribonucleotide-(2,3-dehydro-2,3-deoxyribose 5'-phosphate)-DNA + a 5'-end 5'-phospho-2'-deoxyribonucleoside-DNA + H(+)</text>
        <dbReference type="Rhea" id="RHEA:66592"/>
        <dbReference type="Rhea" id="RHEA-COMP:13180"/>
        <dbReference type="Rhea" id="RHEA-COMP:16897"/>
        <dbReference type="Rhea" id="RHEA-COMP:17067"/>
        <dbReference type="ChEBI" id="CHEBI:15378"/>
        <dbReference type="ChEBI" id="CHEBI:136412"/>
        <dbReference type="ChEBI" id="CHEBI:157695"/>
        <dbReference type="ChEBI" id="CHEBI:167181"/>
        <dbReference type="EC" id="4.2.99.18"/>
    </reaction>
</comment>
<evidence type="ECO:0000256" key="5">
    <source>
        <dbReference type="ARBA" id="ARBA00022763"/>
    </source>
</evidence>
<dbReference type="Pfam" id="PF01149">
    <property type="entry name" value="Fapy_DNA_glyco"/>
    <property type="match status" value="1"/>
</dbReference>
<keyword evidence="11 15" id="KW-0456">Lyase</keyword>
<dbReference type="GO" id="GO:0006284">
    <property type="term" value="P:base-excision repair"/>
    <property type="evidence" value="ECO:0007669"/>
    <property type="project" value="InterPro"/>
</dbReference>
<evidence type="ECO:0000256" key="9">
    <source>
        <dbReference type="ARBA" id="ARBA00023125"/>
    </source>
</evidence>
<dbReference type="Gene3D" id="3.20.190.10">
    <property type="entry name" value="MutM-like, N-terminal"/>
    <property type="match status" value="1"/>
</dbReference>
<reference evidence="18" key="1">
    <citation type="journal article" date="2020" name="mSystems">
        <title>Genome- and Community-Level Interaction Insights into Carbon Utilization and Element Cycling Functions of Hydrothermarchaeota in Hydrothermal Sediment.</title>
        <authorList>
            <person name="Zhou Z."/>
            <person name="Liu Y."/>
            <person name="Xu W."/>
            <person name="Pan J."/>
            <person name="Luo Z.H."/>
            <person name="Li M."/>
        </authorList>
    </citation>
    <scope>NUCLEOTIDE SEQUENCE [LARGE SCALE GENOMIC DNA]</scope>
    <source>
        <strain evidence="18">SpSt-697</strain>
    </source>
</reference>
<protein>
    <recommendedName>
        <fullName evidence="15">Formamidopyrimidine-DNA glycosylase</fullName>
        <shortName evidence="15">Fapy-DNA glycosylase</shortName>
        <ecNumber evidence="15">3.2.2.23</ecNumber>
    </recommendedName>
    <alternativeName>
        <fullName evidence="15">DNA-(apurinic or apyrimidinic site) lyase MutM</fullName>
        <shortName evidence="15">AP lyase MutM</shortName>
        <ecNumber evidence="15">4.2.99.18</ecNumber>
    </alternativeName>
</protein>
<dbReference type="NCBIfam" id="NF002211">
    <property type="entry name" value="PRK01103.1"/>
    <property type="match status" value="1"/>
</dbReference>
<dbReference type="GO" id="GO:0034039">
    <property type="term" value="F:8-oxo-7,8-dihydroguanine DNA N-glycosylase activity"/>
    <property type="evidence" value="ECO:0007669"/>
    <property type="project" value="TreeGrafter"/>
</dbReference>
<dbReference type="InterPro" id="IPR015887">
    <property type="entry name" value="DNA_glyclase_Znf_dom_DNA_BS"/>
</dbReference>
<keyword evidence="5 15" id="KW-0227">DNA damage</keyword>
<dbReference type="Pfam" id="PF06827">
    <property type="entry name" value="zf-FPG_IleRS"/>
    <property type="match status" value="1"/>
</dbReference>
<dbReference type="SUPFAM" id="SSF46946">
    <property type="entry name" value="S13-like H2TH domain"/>
    <property type="match status" value="1"/>
</dbReference>
<comment type="similarity">
    <text evidence="2 15">Belongs to the FPG family.</text>
</comment>
<dbReference type="InterPro" id="IPR035937">
    <property type="entry name" value="FPG_N"/>
</dbReference>
<dbReference type="SUPFAM" id="SSF57716">
    <property type="entry name" value="Glucocorticoid receptor-like (DNA-binding domain)"/>
    <property type="match status" value="1"/>
</dbReference>
<dbReference type="NCBIfam" id="TIGR00577">
    <property type="entry name" value="fpg"/>
    <property type="match status" value="1"/>
</dbReference>
<evidence type="ECO:0000256" key="2">
    <source>
        <dbReference type="ARBA" id="ARBA00009409"/>
    </source>
</evidence>
<feature type="domain" description="FPG-type" evidence="16">
    <location>
        <begin position="240"/>
        <end position="274"/>
    </location>
</feature>
<keyword evidence="7 15" id="KW-0378">Hydrolase</keyword>
<feature type="active site" description="Proton donor; for beta-elimination activity" evidence="15">
    <location>
        <position position="59"/>
    </location>
</feature>
<dbReference type="GO" id="GO:0008270">
    <property type="term" value="F:zinc ion binding"/>
    <property type="evidence" value="ECO:0007669"/>
    <property type="project" value="UniProtKB-UniRule"/>
</dbReference>
<feature type="domain" description="Formamidopyrimidine-DNA glycosylase catalytic" evidence="17">
    <location>
        <begin position="2"/>
        <end position="114"/>
    </location>
</feature>
<feature type="binding site" evidence="15">
    <location>
        <position position="111"/>
    </location>
    <ligand>
        <name>DNA</name>
        <dbReference type="ChEBI" id="CHEBI:16991"/>
    </ligand>
</feature>
<evidence type="ECO:0000256" key="11">
    <source>
        <dbReference type="ARBA" id="ARBA00023239"/>
    </source>
</evidence>
<keyword evidence="6 15" id="KW-0863">Zinc-finger</keyword>
<sequence>MPELPEVETIKNELLPFLINKRFIGVKLENKKIIGYPKPISFLEKVIGKKILNIERRGKYLLFKLSKSYYLTFHLKLSGRLIYRENLKNEVKYSRIKFLLDKGILIFAEPRLLGRVYLYLDNKLPKVLLSLKKLGKEPLMPDFNFHYLKEKIKNRRAFIKSLLLNQQIACGVGNIYSDEALFCAQIHPKRRSFSLTDEEIKRLVKCLKKIIRLAIKKKGTSISDYLRPNGQEGSFQNYLKVFKKDGEICVRCGEKIVRIKINNRSSYFCPNCQKEVL</sequence>
<dbReference type="PROSITE" id="PS01242">
    <property type="entry name" value="ZF_FPG_1"/>
    <property type="match status" value="1"/>
</dbReference>
<dbReference type="GO" id="GO:0140078">
    <property type="term" value="F:class I DNA-(apurinic or apyrimidinic site) endonuclease activity"/>
    <property type="evidence" value="ECO:0007669"/>
    <property type="project" value="UniProtKB-EC"/>
</dbReference>
<comment type="catalytic activity">
    <reaction evidence="1 15">
        <text>Hydrolysis of DNA containing ring-opened 7-methylguanine residues, releasing 2,6-diamino-4-hydroxy-5-(N-methyl)formamidopyrimidine.</text>
        <dbReference type="EC" id="3.2.2.23"/>
    </reaction>
</comment>
<feature type="active site" description="Proton donor; for delta-elimination activity" evidence="15">
    <location>
        <position position="264"/>
    </location>
</feature>
<dbReference type="PANTHER" id="PTHR22993">
    <property type="entry name" value="FORMAMIDOPYRIMIDINE-DNA GLYCOSYLASE"/>
    <property type="match status" value="1"/>
</dbReference>
<evidence type="ECO:0000259" key="17">
    <source>
        <dbReference type="PROSITE" id="PS51068"/>
    </source>
</evidence>
<keyword evidence="12 15" id="KW-0511">Multifunctional enzyme</keyword>
<evidence type="ECO:0000256" key="12">
    <source>
        <dbReference type="ARBA" id="ARBA00023268"/>
    </source>
</evidence>
<dbReference type="EC" id="3.2.2.23" evidence="15"/>
<dbReference type="InterPro" id="IPR010663">
    <property type="entry name" value="Znf_FPG/IleRS"/>
</dbReference>
<evidence type="ECO:0000256" key="7">
    <source>
        <dbReference type="ARBA" id="ARBA00022801"/>
    </source>
</evidence>
<evidence type="ECO:0000256" key="3">
    <source>
        <dbReference type="ARBA" id="ARBA00011245"/>
    </source>
</evidence>
<evidence type="ECO:0000256" key="13">
    <source>
        <dbReference type="ARBA" id="ARBA00023295"/>
    </source>
</evidence>
<organism evidence="18">
    <name type="scientific">candidate division WOR-3 bacterium</name>
    <dbReference type="NCBI Taxonomy" id="2052148"/>
    <lineage>
        <taxon>Bacteria</taxon>
        <taxon>Bacteria division WOR-3</taxon>
    </lineage>
</organism>
<evidence type="ECO:0000256" key="6">
    <source>
        <dbReference type="ARBA" id="ARBA00022771"/>
    </source>
</evidence>
<dbReference type="PANTHER" id="PTHR22993:SF9">
    <property type="entry name" value="FORMAMIDOPYRIMIDINE-DNA GLYCOSYLASE"/>
    <property type="match status" value="1"/>
</dbReference>
<gene>
    <name evidence="15 18" type="primary">mutM</name>
    <name evidence="15" type="synonym">fpg</name>
    <name evidence="18" type="ORF">ENU74_01685</name>
</gene>
<dbReference type="PROSITE" id="PS51066">
    <property type="entry name" value="ZF_FPG_2"/>
    <property type="match status" value="1"/>
</dbReference>
<evidence type="ECO:0000259" key="16">
    <source>
        <dbReference type="PROSITE" id="PS51066"/>
    </source>
</evidence>
<name>A0A7V4E2U0_UNCW3</name>
<evidence type="ECO:0000256" key="1">
    <source>
        <dbReference type="ARBA" id="ARBA00001668"/>
    </source>
</evidence>
<dbReference type="InterPro" id="IPR010979">
    <property type="entry name" value="Ribosomal_uS13-like_H2TH"/>
</dbReference>
<keyword evidence="10 15" id="KW-0234">DNA repair</keyword>
<evidence type="ECO:0000313" key="18">
    <source>
        <dbReference type="EMBL" id="HGK63299.1"/>
    </source>
</evidence>
<dbReference type="Gene3D" id="1.10.8.50">
    <property type="match status" value="1"/>
</dbReference>
<comment type="cofactor">
    <cofactor evidence="15">
        <name>Zn(2+)</name>
        <dbReference type="ChEBI" id="CHEBI:29105"/>
    </cofactor>
    <text evidence="15">Binds 1 zinc ion per subunit.</text>
</comment>
<accession>A0A7V4E2U0</accession>
<dbReference type="InterPro" id="IPR000214">
    <property type="entry name" value="Znf_DNA_glyclase/AP_lyase"/>
</dbReference>
<comment type="function">
    <text evidence="15">Involved in base excision repair of DNA damaged by oxidation or by mutagenic agents. Acts as DNA glycosylase that recognizes and removes damaged bases. Has a preference for oxidized purines, such as 7,8-dihydro-8-oxoguanine (8-oxoG). Has AP (apurinic/apyrimidinic) lyase activity and introduces nicks in the DNA strand. Cleaves the DNA backbone by beta-delta elimination to generate a single-strand break at the site of the removed base with both 3'- and 5'-phosphates.</text>
</comment>
<feature type="binding site" evidence="15">
    <location>
        <position position="155"/>
    </location>
    <ligand>
        <name>DNA</name>
        <dbReference type="ChEBI" id="CHEBI:16991"/>
    </ligand>
</feature>
<dbReference type="InterPro" id="IPR015886">
    <property type="entry name" value="H2TH_FPG"/>
</dbReference>
<dbReference type="InterPro" id="IPR012319">
    <property type="entry name" value="FPG_cat"/>
</dbReference>
<dbReference type="EC" id="4.2.99.18" evidence="15"/>
<dbReference type="InterPro" id="IPR020629">
    <property type="entry name" value="FPG_Glyclase"/>
</dbReference>
<dbReference type="AlphaFoldDB" id="A0A7V4E2U0"/>
<dbReference type="Pfam" id="PF06831">
    <property type="entry name" value="H2TH"/>
    <property type="match status" value="1"/>
</dbReference>
<comment type="caution">
    <text evidence="18">The sequence shown here is derived from an EMBL/GenBank/DDBJ whole genome shotgun (WGS) entry which is preliminary data.</text>
</comment>
<proteinExistence type="inferred from homology"/>
<evidence type="ECO:0000256" key="4">
    <source>
        <dbReference type="ARBA" id="ARBA00022723"/>
    </source>
</evidence>
<keyword evidence="8 15" id="KW-0862">Zinc</keyword>
<feature type="active site" description="Proton donor" evidence="15">
    <location>
        <position position="3"/>
    </location>
</feature>
<dbReference type="CDD" id="cd08966">
    <property type="entry name" value="EcFpg-like_N"/>
    <property type="match status" value="1"/>
</dbReference>
<feature type="active site" description="Schiff-base intermediate with DNA" evidence="15">
    <location>
        <position position="2"/>
    </location>
</feature>
<keyword evidence="13 15" id="KW-0326">Glycosidase</keyword>
<dbReference type="HAMAP" id="MF_00103">
    <property type="entry name" value="Fapy_DNA_glycosyl"/>
    <property type="match status" value="1"/>
</dbReference>